<dbReference type="RefSeq" id="XP_003144272.1">
    <property type="nucleotide sequence ID" value="XM_003144224.1"/>
</dbReference>
<sequence>MGKPEIPVRILSDVNLRYLSISRGIVVIHTLEEGRKFTEKAIFRDWDFYDSLSFTIIFNMKKLSFLSNLSDAIILFGDELCALLEANHGNCTTMIKALSISNISSDTIVISTIHTGSYRYRNIVRKTFMIDNYSQIHHHPTFSSNFSIRF</sequence>
<dbReference type="CTD" id="9946122"/>
<dbReference type="GeneID" id="9946122"/>
<name>A0A1S0TUR8_LOALO</name>
<proteinExistence type="predicted"/>
<dbReference type="OrthoDB" id="5861001at2759"/>
<evidence type="ECO:0000313" key="1">
    <source>
        <dbReference type="EMBL" id="EFO19798.1"/>
    </source>
</evidence>
<dbReference type="InParanoid" id="A0A1S0TUR8"/>
<dbReference type="EMBL" id="JH712087">
    <property type="protein sequence ID" value="EFO19798.1"/>
    <property type="molecule type" value="Genomic_DNA"/>
</dbReference>
<organism evidence="1">
    <name type="scientific">Loa loa</name>
    <name type="common">Eye worm</name>
    <name type="synonym">Filaria loa</name>
    <dbReference type="NCBI Taxonomy" id="7209"/>
    <lineage>
        <taxon>Eukaryota</taxon>
        <taxon>Metazoa</taxon>
        <taxon>Ecdysozoa</taxon>
        <taxon>Nematoda</taxon>
        <taxon>Chromadorea</taxon>
        <taxon>Rhabditida</taxon>
        <taxon>Spirurina</taxon>
        <taxon>Spiruromorpha</taxon>
        <taxon>Filarioidea</taxon>
        <taxon>Onchocercidae</taxon>
        <taxon>Loa</taxon>
    </lineage>
</organism>
<reference evidence="1" key="1">
    <citation type="submission" date="2012-04" db="EMBL/GenBank/DDBJ databases">
        <title>The Genome Sequence of Loa loa.</title>
        <authorList>
            <consortium name="The Broad Institute Genome Sequencing Platform"/>
            <consortium name="Broad Institute Genome Sequencing Center for Infectious Disease"/>
            <person name="Nutman T.B."/>
            <person name="Fink D.L."/>
            <person name="Russ C."/>
            <person name="Young S."/>
            <person name="Zeng Q."/>
            <person name="Gargeya S."/>
            <person name="Alvarado L."/>
            <person name="Berlin A."/>
            <person name="Chapman S.B."/>
            <person name="Chen Z."/>
            <person name="Freedman E."/>
            <person name="Gellesch M."/>
            <person name="Goldberg J."/>
            <person name="Griggs A."/>
            <person name="Gujja S."/>
            <person name="Heilman E.R."/>
            <person name="Heiman D."/>
            <person name="Howarth C."/>
            <person name="Mehta T."/>
            <person name="Neiman D."/>
            <person name="Pearson M."/>
            <person name="Roberts A."/>
            <person name="Saif S."/>
            <person name="Shea T."/>
            <person name="Shenoy N."/>
            <person name="Sisk P."/>
            <person name="Stolte C."/>
            <person name="Sykes S."/>
            <person name="White J."/>
            <person name="Yandava C."/>
            <person name="Haas B."/>
            <person name="Henn M.R."/>
            <person name="Nusbaum C."/>
            <person name="Birren B."/>
        </authorList>
    </citation>
    <scope>NUCLEOTIDE SEQUENCE [LARGE SCALE GENOMIC DNA]</scope>
</reference>
<dbReference type="KEGG" id="loa:LOAG_08694"/>
<gene>
    <name evidence="1" type="ORF">LOAG_08694</name>
</gene>
<protein>
    <submittedName>
        <fullName evidence="1">Uncharacterized protein</fullName>
    </submittedName>
</protein>
<dbReference type="AlphaFoldDB" id="A0A1S0TUR8"/>
<accession>A0A1S0TUR8</accession>